<protein>
    <submittedName>
        <fullName evidence="3">Uncharacterized protein</fullName>
    </submittedName>
</protein>
<evidence type="ECO:0000313" key="4">
    <source>
        <dbReference type="Proteomes" id="UP001470230"/>
    </source>
</evidence>
<evidence type="ECO:0000313" key="3">
    <source>
        <dbReference type="EMBL" id="KAK8866846.1"/>
    </source>
</evidence>
<dbReference type="InterPro" id="IPR006597">
    <property type="entry name" value="Sel1-like"/>
</dbReference>
<dbReference type="SUPFAM" id="SSF81901">
    <property type="entry name" value="HCP-like"/>
    <property type="match status" value="1"/>
</dbReference>
<accession>A0ABR2IRL5</accession>
<comment type="similarity">
    <text evidence="1">Belongs to the sel-1 family.</text>
</comment>
<name>A0ABR2IRL5_9EUKA</name>
<keyword evidence="2" id="KW-0175">Coiled coil</keyword>
<comment type="caution">
    <text evidence="3">The sequence shown here is derived from an EMBL/GenBank/DDBJ whole genome shotgun (WGS) entry which is preliminary data.</text>
</comment>
<sequence length="354" mass="40382">MISQISHSVFSRNLLNANSINPSYIANISADLCNHLSSASFLKNNYRFGSRQQLFLQIDRLKCFSNESNRINNEAEMNCRYGLQYYEGKGTQQDYEKAVYYYRLAADKGNVQAQFSLGILYYCGIGMKAPDKDTAFRYLKQAALSGHAKAQYCYGICLANGEGVKINRTKAVRYFRISADNGYDEAQYCYGRCLFNAFGIKKNYTEAAKYFKKALDQGNAKAAFFYGLCLHQGLGVKEDKNETLKYLKYAADNNIDDAKKLVEIMEKTGSNYCRGKTEDKIKNQIQNKNNENKNENREIKEKDEISTPKQIQIIPNQTQFKTSIDSDDVSMKPSYRLTKPVHYSNVYSPPPVVK</sequence>
<reference evidence="3 4" key="1">
    <citation type="submission" date="2024-04" db="EMBL/GenBank/DDBJ databases">
        <title>Tritrichomonas musculus Genome.</title>
        <authorList>
            <person name="Alves-Ferreira E."/>
            <person name="Grigg M."/>
            <person name="Lorenzi H."/>
            <person name="Galac M."/>
        </authorList>
    </citation>
    <scope>NUCLEOTIDE SEQUENCE [LARGE SCALE GENOMIC DNA]</scope>
    <source>
        <strain evidence="3 4">EAF2021</strain>
    </source>
</reference>
<dbReference type="Gene3D" id="1.25.40.10">
    <property type="entry name" value="Tetratricopeptide repeat domain"/>
    <property type="match status" value="2"/>
</dbReference>
<dbReference type="Proteomes" id="UP001470230">
    <property type="component" value="Unassembled WGS sequence"/>
</dbReference>
<dbReference type="InterPro" id="IPR011990">
    <property type="entry name" value="TPR-like_helical_dom_sf"/>
</dbReference>
<dbReference type="SMART" id="SM00671">
    <property type="entry name" value="SEL1"/>
    <property type="match status" value="5"/>
</dbReference>
<organism evidence="3 4">
    <name type="scientific">Tritrichomonas musculus</name>
    <dbReference type="NCBI Taxonomy" id="1915356"/>
    <lineage>
        <taxon>Eukaryota</taxon>
        <taxon>Metamonada</taxon>
        <taxon>Parabasalia</taxon>
        <taxon>Tritrichomonadida</taxon>
        <taxon>Tritrichomonadidae</taxon>
        <taxon>Tritrichomonas</taxon>
    </lineage>
</organism>
<proteinExistence type="inferred from homology"/>
<dbReference type="PANTHER" id="PTHR11102">
    <property type="entry name" value="SEL-1-LIKE PROTEIN"/>
    <property type="match status" value="1"/>
</dbReference>
<gene>
    <name evidence="3" type="ORF">M9Y10_009814</name>
</gene>
<dbReference type="PANTHER" id="PTHR11102:SF160">
    <property type="entry name" value="ERAD-ASSOCIATED E3 UBIQUITIN-PROTEIN LIGASE COMPONENT HRD3"/>
    <property type="match status" value="1"/>
</dbReference>
<dbReference type="InterPro" id="IPR050767">
    <property type="entry name" value="Sel1_AlgK"/>
</dbReference>
<keyword evidence="4" id="KW-1185">Reference proteome</keyword>
<dbReference type="Pfam" id="PF08238">
    <property type="entry name" value="Sel1"/>
    <property type="match status" value="5"/>
</dbReference>
<evidence type="ECO:0000256" key="2">
    <source>
        <dbReference type="SAM" id="Coils"/>
    </source>
</evidence>
<dbReference type="EMBL" id="JAPFFF010000015">
    <property type="protein sequence ID" value="KAK8866846.1"/>
    <property type="molecule type" value="Genomic_DNA"/>
</dbReference>
<feature type="coiled-coil region" evidence="2">
    <location>
        <begin position="278"/>
        <end position="305"/>
    </location>
</feature>
<evidence type="ECO:0000256" key="1">
    <source>
        <dbReference type="ARBA" id="ARBA00038101"/>
    </source>
</evidence>